<proteinExistence type="predicted"/>
<evidence type="ECO:0000256" key="5">
    <source>
        <dbReference type="ARBA" id="ARBA00022741"/>
    </source>
</evidence>
<keyword evidence="10" id="KW-1133">Transmembrane helix</keyword>
<evidence type="ECO:0000313" key="13">
    <source>
        <dbReference type="Proteomes" id="UP000777784"/>
    </source>
</evidence>
<evidence type="ECO:0000256" key="2">
    <source>
        <dbReference type="ARBA" id="ARBA00012438"/>
    </source>
</evidence>
<dbReference type="InterPro" id="IPR003594">
    <property type="entry name" value="HATPase_dom"/>
</dbReference>
<evidence type="ECO:0000256" key="10">
    <source>
        <dbReference type="SAM" id="Phobius"/>
    </source>
</evidence>
<dbReference type="InterPro" id="IPR004358">
    <property type="entry name" value="Sig_transdc_His_kin-like_C"/>
</dbReference>
<dbReference type="Gene3D" id="3.30.565.10">
    <property type="entry name" value="Histidine kinase-like ATPase, C-terminal domain"/>
    <property type="match status" value="1"/>
</dbReference>
<feature type="transmembrane region" description="Helical" evidence="10">
    <location>
        <begin position="195"/>
        <end position="214"/>
    </location>
</feature>
<dbReference type="Pfam" id="PF02518">
    <property type="entry name" value="HATPase_c"/>
    <property type="match status" value="1"/>
</dbReference>
<keyword evidence="8" id="KW-0902">Two-component regulatory system</keyword>
<dbReference type="EMBL" id="JAHJDP010000077">
    <property type="protein sequence ID" value="MBU2691908.1"/>
    <property type="molecule type" value="Genomic_DNA"/>
</dbReference>
<keyword evidence="10" id="KW-0812">Transmembrane</keyword>
<evidence type="ECO:0000256" key="8">
    <source>
        <dbReference type="ARBA" id="ARBA00023012"/>
    </source>
</evidence>
<evidence type="ECO:0000256" key="4">
    <source>
        <dbReference type="ARBA" id="ARBA00022679"/>
    </source>
</evidence>
<evidence type="ECO:0000256" key="9">
    <source>
        <dbReference type="SAM" id="MobiDB-lite"/>
    </source>
</evidence>
<dbReference type="InterPro" id="IPR036097">
    <property type="entry name" value="HisK_dim/P_sf"/>
</dbReference>
<keyword evidence="6" id="KW-0418">Kinase</keyword>
<keyword evidence="5" id="KW-0547">Nucleotide-binding</keyword>
<dbReference type="Pfam" id="PF00512">
    <property type="entry name" value="HisKA"/>
    <property type="match status" value="1"/>
</dbReference>
<accession>A0A948RVQ7</accession>
<dbReference type="SUPFAM" id="SSF55874">
    <property type="entry name" value="ATPase domain of HSP90 chaperone/DNA topoisomerase II/histidine kinase"/>
    <property type="match status" value="1"/>
</dbReference>
<protein>
    <recommendedName>
        <fullName evidence="2">histidine kinase</fullName>
        <ecNumber evidence="2">2.7.13.3</ecNumber>
    </recommendedName>
</protein>
<feature type="transmembrane region" description="Helical" evidence="10">
    <location>
        <begin position="12"/>
        <end position="32"/>
    </location>
</feature>
<keyword evidence="10" id="KW-0472">Membrane</keyword>
<evidence type="ECO:0000256" key="7">
    <source>
        <dbReference type="ARBA" id="ARBA00022840"/>
    </source>
</evidence>
<dbReference type="Proteomes" id="UP000777784">
    <property type="component" value="Unassembled WGS sequence"/>
</dbReference>
<dbReference type="PANTHER" id="PTHR43065">
    <property type="entry name" value="SENSOR HISTIDINE KINASE"/>
    <property type="match status" value="1"/>
</dbReference>
<gene>
    <name evidence="12" type="ORF">KJ970_13390</name>
</gene>
<dbReference type="PANTHER" id="PTHR43065:SF10">
    <property type="entry name" value="PEROXIDE STRESS-ACTIVATED HISTIDINE KINASE MAK3"/>
    <property type="match status" value="1"/>
</dbReference>
<evidence type="ECO:0000259" key="11">
    <source>
        <dbReference type="PROSITE" id="PS50109"/>
    </source>
</evidence>
<dbReference type="InterPro" id="IPR005467">
    <property type="entry name" value="His_kinase_dom"/>
</dbReference>
<dbReference type="PROSITE" id="PS50109">
    <property type="entry name" value="HIS_KIN"/>
    <property type="match status" value="1"/>
</dbReference>
<dbReference type="GO" id="GO:0005524">
    <property type="term" value="F:ATP binding"/>
    <property type="evidence" value="ECO:0007669"/>
    <property type="project" value="UniProtKB-KW"/>
</dbReference>
<dbReference type="GO" id="GO:0000155">
    <property type="term" value="F:phosphorelay sensor kinase activity"/>
    <property type="evidence" value="ECO:0007669"/>
    <property type="project" value="InterPro"/>
</dbReference>
<dbReference type="CDD" id="cd00075">
    <property type="entry name" value="HATPase"/>
    <property type="match status" value="1"/>
</dbReference>
<keyword evidence="4" id="KW-0808">Transferase</keyword>
<name>A0A948RVQ7_UNCEI</name>
<dbReference type="AlphaFoldDB" id="A0A948RVQ7"/>
<dbReference type="InterPro" id="IPR036890">
    <property type="entry name" value="HATPase_C_sf"/>
</dbReference>
<reference evidence="12" key="1">
    <citation type="submission" date="2021-05" db="EMBL/GenBank/DDBJ databases">
        <title>Energy efficiency and biological interactions define the core microbiome of deep oligotrophic groundwater.</title>
        <authorList>
            <person name="Mehrshad M."/>
            <person name="Lopez-Fernandez M."/>
            <person name="Bell E."/>
            <person name="Bernier-Latmani R."/>
            <person name="Bertilsson S."/>
            <person name="Dopson M."/>
        </authorList>
    </citation>
    <scope>NUCLEOTIDE SEQUENCE</scope>
    <source>
        <strain evidence="12">Modern_marine.mb.64</strain>
    </source>
</reference>
<dbReference type="PRINTS" id="PR00344">
    <property type="entry name" value="BCTRLSENSOR"/>
</dbReference>
<dbReference type="SMART" id="SM00388">
    <property type="entry name" value="HisKA"/>
    <property type="match status" value="1"/>
</dbReference>
<comment type="caution">
    <text evidence="12">The sequence shown here is derived from an EMBL/GenBank/DDBJ whole genome shotgun (WGS) entry which is preliminary data.</text>
</comment>
<evidence type="ECO:0000313" key="12">
    <source>
        <dbReference type="EMBL" id="MBU2691908.1"/>
    </source>
</evidence>
<evidence type="ECO:0000256" key="6">
    <source>
        <dbReference type="ARBA" id="ARBA00022777"/>
    </source>
</evidence>
<feature type="region of interest" description="Disordered" evidence="9">
    <location>
        <begin position="136"/>
        <end position="168"/>
    </location>
</feature>
<sequence>MMGKPAGGKIRWSWGLLASAVILGVALIIASWSNDRSAREAAQALHNGQARVFERAIFGALRNAEREESPDLQATADSLLIDYSTEGLRYIVLIGPDNKRAAAGISVAENDSIGVEELRYRLTTIGSRVRVALFRHPSGSNSADGRPPEQASPADATPAPREDDDHRRRDIRPAGVIFEFEPVAAMRLVERARGLMLFGMAAAIAMLAVAFVSWNMSRRYERALRHMEDQRRLSLLGEMSAVLAHEIRNPLASLKGHAQLLVEKLPPGGLELRKAETVVREATRLEALTSDLLDFVRLGPVKRAPADPTALVQTSIEEVDPDGFELQAGAAPESWLFDADRMRQVMVNLLRNARQSSPAEAPPPVVTLSASAGRLIIEVRDHGAGLPAGDEQHIFDPFFTTRATGTGLGLAVARRIVEHHGGKLSAANHPKGGAVFRVELPERS</sequence>
<dbReference type="InterPro" id="IPR003661">
    <property type="entry name" value="HisK_dim/P_dom"/>
</dbReference>
<dbReference type="SUPFAM" id="SSF47384">
    <property type="entry name" value="Homodimeric domain of signal transducing histidine kinase"/>
    <property type="match status" value="1"/>
</dbReference>
<dbReference type="SMART" id="SM00387">
    <property type="entry name" value="HATPase_c"/>
    <property type="match status" value="1"/>
</dbReference>
<evidence type="ECO:0000256" key="3">
    <source>
        <dbReference type="ARBA" id="ARBA00022553"/>
    </source>
</evidence>
<dbReference type="Gene3D" id="1.10.287.130">
    <property type="match status" value="1"/>
</dbReference>
<organism evidence="12 13">
    <name type="scientific">Eiseniibacteriota bacterium</name>
    <dbReference type="NCBI Taxonomy" id="2212470"/>
    <lineage>
        <taxon>Bacteria</taxon>
        <taxon>Candidatus Eiseniibacteriota</taxon>
    </lineage>
</organism>
<evidence type="ECO:0000256" key="1">
    <source>
        <dbReference type="ARBA" id="ARBA00000085"/>
    </source>
</evidence>
<keyword evidence="3" id="KW-0597">Phosphoprotein</keyword>
<feature type="domain" description="Histidine kinase" evidence="11">
    <location>
        <begin position="242"/>
        <end position="444"/>
    </location>
</feature>
<dbReference type="EC" id="2.7.13.3" evidence="2"/>
<dbReference type="CDD" id="cd00082">
    <property type="entry name" value="HisKA"/>
    <property type="match status" value="1"/>
</dbReference>
<comment type="catalytic activity">
    <reaction evidence="1">
        <text>ATP + protein L-histidine = ADP + protein N-phospho-L-histidine.</text>
        <dbReference type="EC" id="2.7.13.3"/>
    </reaction>
</comment>
<keyword evidence="7" id="KW-0067">ATP-binding</keyword>